<feature type="domain" description="EF-hand" evidence="3">
    <location>
        <begin position="90"/>
        <end position="125"/>
    </location>
</feature>
<dbReference type="InterPro" id="IPR011992">
    <property type="entry name" value="EF-hand-dom_pair"/>
</dbReference>
<gene>
    <name evidence="4" type="ORF">M9Y10_011932</name>
</gene>
<evidence type="ECO:0000313" key="5">
    <source>
        <dbReference type="Proteomes" id="UP001470230"/>
    </source>
</evidence>
<evidence type="ECO:0000313" key="4">
    <source>
        <dbReference type="EMBL" id="KAK8860267.1"/>
    </source>
</evidence>
<sequence length="161" mass="18574">MTANNHKAMIPRTLNEEQVKEIKEAFDLFDIDGTGKADPKEICVAIHTLGIDNARDEIRKIIAELERSTKPSIDFPEFLKLVNRTLQDRDPKEEIEKAFMRFDDDDTKRISFRNLKRVALELGEELTDEELNEMIKAADKDGDGEIGRDEFISLMEKAQMF</sequence>
<feature type="domain" description="EF-hand" evidence="3">
    <location>
        <begin position="17"/>
        <end position="52"/>
    </location>
</feature>
<evidence type="ECO:0000256" key="1">
    <source>
        <dbReference type="ARBA" id="ARBA00022737"/>
    </source>
</evidence>
<evidence type="ECO:0000256" key="2">
    <source>
        <dbReference type="ARBA" id="ARBA00022837"/>
    </source>
</evidence>
<dbReference type="PROSITE" id="PS00018">
    <property type="entry name" value="EF_HAND_1"/>
    <property type="match status" value="1"/>
</dbReference>
<dbReference type="InterPro" id="IPR018247">
    <property type="entry name" value="EF_Hand_1_Ca_BS"/>
</dbReference>
<protein>
    <recommendedName>
        <fullName evidence="3">EF-hand domain-containing protein</fullName>
    </recommendedName>
</protein>
<keyword evidence="1" id="KW-0677">Repeat</keyword>
<dbReference type="Proteomes" id="UP001470230">
    <property type="component" value="Unassembled WGS sequence"/>
</dbReference>
<dbReference type="InterPro" id="IPR050230">
    <property type="entry name" value="CALM/Myosin/TropC-like"/>
</dbReference>
<dbReference type="CDD" id="cd00051">
    <property type="entry name" value="EFh"/>
    <property type="match status" value="1"/>
</dbReference>
<comment type="caution">
    <text evidence="4">The sequence shown here is derived from an EMBL/GenBank/DDBJ whole genome shotgun (WGS) entry which is preliminary data.</text>
</comment>
<organism evidence="4 5">
    <name type="scientific">Tritrichomonas musculus</name>
    <dbReference type="NCBI Taxonomy" id="1915356"/>
    <lineage>
        <taxon>Eukaryota</taxon>
        <taxon>Metamonada</taxon>
        <taxon>Parabasalia</taxon>
        <taxon>Tritrichomonadida</taxon>
        <taxon>Tritrichomonadidae</taxon>
        <taxon>Tritrichomonas</taxon>
    </lineage>
</organism>
<dbReference type="Pfam" id="PF13499">
    <property type="entry name" value="EF-hand_7"/>
    <property type="match status" value="2"/>
</dbReference>
<dbReference type="PROSITE" id="PS50222">
    <property type="entry name" value="EF_HAND_2"/>
    <property type="match status" value="3"/>
</dbReference>
<dbReference type="EMBL" id="JAPFFF010000018">
    <property type="protein sequence ID" value="KAK8860267.1"/>
    <property type="molecule type" value="Genomic_DNA"/>
</dbReference>
<accession>A0ABR2IB93</accession>
<keyword evidence="5" id="KW-1185">Reference proteome</keyword>
<name>A0ABR2IB93_9EUKA</name>
<keyword evidence="2" id="KW-0106">Calcium</keyword>
<dbReference type="Gene3D" id="1.10.238.10">
    <property type="entry name" value="EF-hand"/>
    <property type="match status" value="2"/>
</dbReference>
<dbReference type="SUPFAM" id="SSF47473">
    <property type="entry name" value="EF-hand"/>
    <property type="match status" value="1"/>
</dbReference>
<proteinExistence type="predicted"/>
<feature type="domain" description="EF-hand" evidence="3">
    <location>
        <begin position="126"/>
        <end position="161"/>
    </location>
</feature>
<dbReference type="SMART" id="SM00054">
    <property type="entry name" value="EFh"/>
    <property type="match status" value="4"/>
</dbReference>
<reference evidence="4 5" key="1">
    <citation type="submission" date="2024-04" db="EMBL/GenBank/DDBJ databases">
        <title>Tritrichomonas musculus Genome.</title>
        <authorList>
            <person name="Alves-Ferreira E."/>
            <person name="Grigg M."/>
            <person name="Lorenzi H."/>
            <person name="Galac M."/>
        </authorList>
    </citation>
    <scope>NUCLEOTIDE SEQUENCE [LARGE SCALE GENOMIC DNA]</scope>
    <source>
        <strain evidence="4 5">EAF2021</strain>
    </source>
</reference>
<dbReference type="PANTHER" id="PTHR23048">
    <property type="entry name" value="MYOSIN LIGHT CHAIN 1, 3"/>
    <property type="match status" value="1"/>
</dbReference>
<dbReference type="InterPro" id="IPR002048">
    <property type="entry name" value="EF_hand_dom"/>
</dbReference>
<evidence type="ECO:0000259" key="3">
    <source>
        <dbReference type="PROSITE" id="PS50222"/>
    </source>
</evidence>
<dbReference type="PANTHER" id="PTHR23048:SF59">
    <property type="entry name" value="EF-HAND SUPERFAMILY PROTEIN"/>
    <property type="match status" value="1"/>
</dbReference>